<dbReference type="AlphaFoldDB" id="A0A3S2PQK7"/>
<dbReference type="EMBL" id="CM012447">
    <property type="protein sequence ID" value="RVE67279.1"/>
    <property type="molecule type" value="Genomic_DNA"/>
</dbReference>
<reference evidence="1 2" key="2">
    <citation type="submission" date="2019-01" db="EMBL/GenBank/DDBJ databases">
        <title>A chromosome length genome reference of the Java medaka (oryzias javanicus).</title>
        <authorList>
            <person name="Herpin A."/>
            <person name="Takehana Y."/>
            <person name="Naruse K."/>
            <person name="Ansai S."/>
            <person name="Kawaguchi M."/>
        </authorList>
    </citation>
    <scope>NUCLEOTIDE SEQUENCE [LARGE SCALE GENOMIC DNA]</scope>
    <source>
        <strain evidence="1">RS831</strain>
        <tissue evidence="1">Whole body</tissue>
    </source>
</reference>
<proteinExistence type="predicted"/>
<name>A0A3S2PQK7_ORYJA</name>
<reference evidence="1 2" key="1">
    <citation type="submission" date="2018-11" db="EMBL/GenBank/DDBJ databases">
        <authorList>
            <person name="Lopez-Roques C."/>
            <person name="Donnadieu C."/>
            <person name="Bouchez O."/>
            <person name="Klopp C."/>
            <person name="Cabau C."/>
            <person name="Zahm M."/>
        </authorList>
    </citation>
    <scope>NUCLEOTIDE SEQUENCE [LARGE SCALE GENOMIC DNA]</scope>
    <source>
        <strain evidence="1">RS831</strain>
        <tissue evidence="1">Whole body</tissue>
    </source>
</reference>
<keyword evidence="2" id="KW-1185">Reference proteome</keyword>
<gene>
    <name evidence="1" type="ORF">OJAV_G00115800</name>
</gene>
<sequence length="83" mass="9035">MTWSEEFPPLLHVCNEDTVREQNPGSLDGPGSVLVPSRTQLAVSGASEALWSARLIPVFIGEYRGGTFSPQQLPDHRSQVASE</sequence>
<evidence type="ECO:0000313" key="1">
    <source>
        <dbReference type="EMBL" id="RVE67279.1"/>
    </source>
</evidence>
<dbReference type="Proteomes" id="UP000283210">
    <property type="component" value="Chromosome 11"/>
</dbReference>
<evidence type="ECO:0000313" key="2">
    <source>
        <dbReference type="Proteomes" id="UP000283210"/>
    </source>
</evidence>
<accession>A0A3S2PQK7</accession>
<organism evidence="1 2">
    <name type="scientific">Oryzias javanicus</name>
    <name type="common">Javanese ricefish</name>
    <name type="synonym">Aplocheilus javanicus</name>
    <dbReference type="NCBI Taxonomy" id="123683"/>
    <lineage>
        <taxon>Eukaryota</taxon>
        <taxon>Metazoa</taxon>
        <taxon>Chordata</taxon>
        <taxon>Craniata</taxon>
        <taxon>Vertebrata</taxon>
        <taxon>Euteleostomi</taxon>
        <taxon>Actinopterygii</taxon>
        <taxon>Neopterygii</taxon>
        <taxon>Teleostei</taxon>
        <taxon>Neoteleostei</taxon>
        <taxon>Acanthomorphata</taxon>
        <taxon>Ovalentaria</taxon>
        <taxon>Atherinomorphae</taxon>
        <taxon>Beloniformes</taxon>
        <taxon>Adrianichthyidae</taxon>
        <taxon>Oryziinae</taxon>
        <taxon>Oryzias</taxon>
    </lineage>
</organism>
<protein>
    <submittedName>
        <fullName evidence="1">Uncharacterized protein</fullName>
    </submittedName>
</protein>